<name>A0AB34AJM6_STAUR</name>
<dbReference type="Pfam" id="PF12833">
    <property type="entry name" value="HTH_18"/>
    <property type="match status" value="1"/>
</dbReference>
<dbReference type="Gene3D" id="1.10.10.60">
    <property type="entry name" value="Homeodomain-like"/>
    <property type="match status" value="2"/>
</dbReference>
<dbReference type="InterPro" id="IPR011051">
    <property type="entry name" value="RmlC_Cupin_sf"/>
</dbReference>
<proteinExistence type="predicted"/>
<dbReference type="InterPro" id="IPR020449">
    <property type="entry name" value="Tscrpt_reg_AraC-type_HTH"/>
</dbReference>
<accession>A0AB34AJM6</accession>
<dbReference type="EMBL" id="BKAW01000009">
    <property type="protein sequence ID" value="GEQ03529.1"/>
    <property type="molecule type" value="Genomic_DNA"/>
</dbReference>
<keyword evidence="6" id="KW-1185">Reference proteome</keyword>
<dbReference type="SUPFAM" id="SSF46689">
    <property type="entry name" value="Homeodomain-like"/>
    <property type="match status" value="2"/>
</dbReference>
<evidence type="ECO:0000256" key="3">
    <source>
        <dbReference type="ARBA" id="ARBA00023163"/>
    </source>
</evidence>
<dbReference type="InterPro" id="IPR009057">
    <property type="entry name" value="Homeodomain-like_sf"/>
</dbReference>
<dbReference type="PROSITE" id="PS01124">
    <property type="entry name" value="HTH_ARAC_FAMILY_2"/>
    <property type="match status" value="1"/>
</dbReference>
<keyword evidence="3" id="KW-0804">Transcription</keyword>
<dbReference type="SUPFAM" id="SSF51182">
    <property type="entry name" value="RmlC-like cupins"/>
    <property type="match status" value="1"/>
</dbReference>
<dbReference type="InterPro" id="IPR018060">
    <property type="entry name" value="HTH_AraC"/>
</dbReference>
<dbReference type="SMART" id="SM00342">
    <property type="entry name" value="HTH_ARAC"/>
    <property type="match status" value="1"/>
</dbReference>
<evidence type="ECO:0000313" key="5">
    <source>
        <dbReference type="EMBL" id="GEQ03529.1"/>
    </source>
</evidence>
<dbReference type="Pfam" id="PF02311">
    <property type="entry name" value="AraC_binding"/>
    <property type="match status" value="1"/>
</dbReference>
<evidence type="ECO:0000313" key="6">
    <source>
        <dbReference type="Proteomes" id="UP000321839"/>
    </source>
</evidence>
<evidence type="ECO:0000256" key="2">
    <source>
        <dbReference type="ARBA" id="ARBA00023125"/>
    </source>
</evidence>
<dbReference type="Gene3D" id="2.60.120.10">
    <property type="entry name" value="Jelly Rolls"/>
    <property type="match status" value="1"/>
</dbReference>
<dbReference type="GO" id="GO:0003700">
    <property type="term" value="F:DNA-binding transcription factor activity"/>
    <property type="evidence" value="ECO:0007669"/>
    <property type="project" value="InterPro"/>
</dbReference>
<keyword evidence="1" id="KW-0805">Transcription regulation</keyword>
<dbReference type="PRINTS" id="PR00032">
    <property type="entry name" value="HTHARAC"/>
</dbReference>
<keyword evidence="2" id="KW-0238">DNA-binding</keyword>
<evidence type="ECO:0000259" key="4">
    <source>
        <dbReference type="PROSITE" id="PS01124"/>
    </source>
</evidence>
<dbReference type="RefSeq" id="WP_070657211.1">
    <property type="nucleotide sequence ID" value="NZ_BKAW01000009.1"/>
</dbReference>
<feature type="domain" description="HTH araC/xylS-type" evidence="4">
    <location>
        <begin position="190"/>
        <end position="289"/>
    </location>
</feature>
<protein>
    <submittedName>
        <fullName evidence="5">HTH-type transcriptional regulator YdeC</fullName>
    </submittedName>
</protein>
<dbReference type="Proteomes" id="UP000321839">
    <property type="component" value="Unassembled WGS sequence"/>
</dbReference>
<dbReference type="InterPro" id="IPR003313">
    <property type="entry name" value="AraC-bd"/>
</dbReference>
<comment type="caution">
    <text evidence="5">The sequence shown here is derived from an EMBL/GenBank/DDBJ whole genome shotgun (WGS) entry which is preliminary data.</text>
</comment>
<reference evidence="5 6" key="1">
    <citation type="submission" date="2019-07" db="EMBL/GenBank/DDBJ databases">
        <title>Whole genome shotgun sequence of Staphylococcus cohnii subsp. urealyticus NBRC 109766.</title>
        <authorList>
            <person name="Hosoyama A."/>
            <person name="Uohara A."/>
            <person name="Ohji S."/>
            <person name="Ichikawa N."/>
        </authorList>
    </citation>
    <scope>NUCLEOTIDE SEQUENCE [LARGE SCALE GENOMIC DNA]</scope>
    <source>
        <strain evidence="5 6">NBRC 109766</strain>
    </source>
</reference>
<dbReference type="PANTHER" id="PTHR43280:SF34">
    <property type="entry name" value="ARAC-FAMILY TRANSCRIPTIONAL REGULATOR"/>
    <property type="match status" value="1"/>
</dbReference>
<gene>
    <name evidence="5" type="primary">ydeC</name>
    <name evidence="5" type="ORF">SCO02_19700</name>
</gene>
<dbReference type="InterPro" id="IPR018062">
    <property type="entry name" value="HTH_AraC-typ_CS"/>
</dbReference>
<evidence type="ECO:0000256" key="1">
    <source>
        <dbReference type="ARBA" id="ARBA00023015"/>
    </source>
</evidence>
<sequence length="295" mass="35483">MYQEIIVENTREELIQFPDKQWKHIILHTHLNRTIFGYIPIHWHHALQFMYVVNGTLDVSIGDDTFNIKKGDGLFINSNVVHELTSEFSQTEYYCWNIEIPETINYLEFNYVSEIINKAHYVPYIYLSQDDKQQRELLEIINSAGQIYEKQNSYFELDITAKYYKAIKWLLLHFAVVNEQKRYYFDYRIKRLITYLQNHFHKKISLQMLSDEIHMSKSETVRCFKFYVNQTPMQYLVNLRLEHSVRMLRSKQSYTITDIAMACGFSTTSYFIKVFKEKYKLTPKQFQKKQITATS</sequence>
<organism evidence="5 6">
    <name type="scientific">Staphylococcus ureilyticus</name>
    <name type="common">Staphylococcus cohnii subsp. urealyticus</name>
    <dbReference type="NCBI Taxonomy" id="94138"/>
    <lineage>
        <taxon>Bacteria</taxon>
        <taxon>Bacillati</taxon>
        <taxon>Bacillota</taxon>
        <taxon>Bacilli</taxon>
        <taxon>Bacillales</taxon>
        <taxon>Staphylococcaceae</taxon>
        <taxon>Staphylococcus</taxon>
        <taxon>Staphylococcus cohnii species complex</taxon>
    </lineage>
</organism>
<dbReference type="PROSITE" id="PS00041">
    <property type="entry name" value="HTH_ARAC_FAMILY_1"/>
    <property type="match status" value="1"/>
</dbReference>
<dbReference type="AlphaFoldDB" id="A0AB34AJM6"/>
<dbReference type="GO" id="GO:0043565">
    <property type="term" value="F:sequence-specific DNA binding"/>
    <property type="evidence" value="ECO:0007669"/>
    <property type="project" value="InterPro"/>
</dbReference>
<dbReference type="InterPro" id="IPR014710">
    <property type="entry name" value="RmlC-like_jellyroll"/>
</dbReference>
<dbReference type="PANTHER" id="PTHR43280">
    <property type="entry name" value="ARAC-FAMILY TRANSCRIPTIONAL REGULATOR"/>
    <property type="match status" value="1"/>
</dbReference>